<dbReference type="Proteomes" id="UP001234581">
    <property type="component" value="Unassembled WGS sequence"/>
</dbReference>
<evidence type="ECO:0000256" key="1">
    <source>
        <dbReference type="SAM" id="Coils"/>
    </source>
</evidence>
<keyword evidence="1" id="KW-0175">Coiled coil</keyword>
<accession>A0AAD7XY71</accession>
<dbReference type="AlphaFoldDB" id="A0AAD7XY71"/>
<feature type="compositionally biased region" description="Basic and acidic residues" evidence="2">
    <location>
        <begin position="61"/>
        <end position="74"/>
    </location>
</feature>
<dbReference type="RefSeq" id="XP_058346477.1">
    <property type="nucleotide sequence ID" value="XM_058482910.1"/>
</dbReference>
<protein>
    <submittedName>
        <fullName evidence="3">DNA phosphorothioation-dependent restriction protein DptG</fullName>
    </submittedName>
</protein>
<reference evidence="3 4" key="1">
    <citation type="submission" date="2023-03" db="EMBL/GenBank/DDBJ databases">
        <title>Genome sequence of Lichtheimia ornata CBS 291.66.</title>
        <authorList>
            <person name="Mohabir J.T."/>
            <person name="Shea T.P."/>
            <person name="Kurbessoian T."/>
            <person name="Berby B."/>
            <person name="Fontaine J."/>
            <person name="Livny J."/>
            <person name="Gnirke A."/>
            <person name="Stajich J.E."/>
            <person name="Cuomo C.A."/>
        </authorList>
    </citation>
    <scope>NUCLEOTIDE SEQUENCE [LARGE SCALE GENOMIC DNA]</scope>
    <source>
        <strain evidence="3">CBS 291.66</strain>
    </source>
</reference>
<feature type="coiled-coil region" evidence="1">
    <location>
        <begin position="152"/>
        <end position="207"/>
    </location>
</feature>
<sequence length="461" mass="51980">MTENQSPFPAPMPPHPPPHEGMHDHHSQHQQQQQQPPVKHVQRAKTMKSTASKVGRFFKKTGKDNNDKHRDNELRSISSASSQRGWDRASFGGGPEYYNDALDRPVSQATSYYGEPSYNDVGSDVRPTSIQNDGGGAFSLARQHADDDSPEVQELLRELEEVNTAISHMQKEVISEADRKHALQQQYEEMRRMLQQEEQEYQQIEHRFFEHTRSVRATDDDLSTIRDTFKLLKYSIARLIMSLNKKADMQTAASKFASKWPALIPKGASELEPVHINLLAEKLVHEHLVYEIFKCPVYPGMEINDAYASVSEWLTANGSDFAVRLRQQLACIIAKSNKDSDLQQAAATEKKRIVDTIYQDLADVYSPFLREHDAKADEEKRYINKVADIVEKATKLTVAIRGQEVDISTLDTKEGEAPFDPETMVDVKGKTSGTVRFCICPPFIGGDGEHGFVEKGKVVVA</sequence>
<gene>
    <name evidence="3" type="ORF">O0I10_002832</name>
</gene>
<dbReference type="EMBL" id="JARTCD010000008">
    <property type="protein sequence ID" value="KAJ8661564.1"/>
    <property type="molecule type" value="Genomic_DNA"/>
</dbReference>
<evidence type="ECO:0000313" key="4">
    <source>
        <dbReference type="Proteomes" id="UP001234581"/>
    </source>
</evidence>
<feature type="compositionally biased region" description="Polar residues" evidence="2">
    <location>
        <begin position="75"/>
        <end position="84"/>
    </location>
</feature>
<organism evidence="3 4">
    <name type="scientific">Lichtheimia ornata</name>
    <dbReference type="NCBI Taxonomy" id="688661"/>
    <lineage>
        <taxon>Eukaryota</taxon>
        <taxon>Fungi</taxon>
        <taxon>Fungi incertae sedis</taxon>
        <taxon>Mucoromycota</taxon>
        <taxon>Mucoromycotina</taxon>
        <taxon>Mucoromycetes</taxon>
        <taxon>Mucorales</taxon>
        <taxon>Lichtheimiaceae</taxon>
        <taxon>Lichtheimia</taxon>
    </lineage>
</organism>
<proteinExistence type="predicted"/>
<comment type="caution">
    <text evidence="3">The sequence shown here is derived from an EMBL/GenBank/DDBJ whole genome shotgun (WGS) entry which is preliminary data.</text>
</comment>
<feature type="region of interest" description="Disordered" evidence="2">
    <location>
        <begin position="1"/>
        <end position="88"/>
    </location>
</feature>
<dbReference type="GeneID" id="83210246"/>
<keyword evidence="4" id="KW-1185">Reference proteome</keyword>
<feature type="compositionally biased region" description="Basic and acidic residues" evidence="2">
    <location>
        <begin position="17"/>
        <end position="27"/>
    </location>
</feature>
<evidence type="ECO:0000313" key="3">
    <source>
        <dbReference type="EMBL" id="KAJ8661564.1"/>
    </source>
</evidence>
<evidence type="ECO:0000256" key="2">
    <source>
        <dbReference type="SAM" id="MobiDB-lite"/>
    </source>
</evidence>
<name>A0AAD7XY71_9FUNG</name>